<sequence>MFYRLLWRLRQQRKLALGGLLLATLLFVLCAACLSALDFDSAPLAMVFCVLLMLPALLVQLLMLWVLAQKP</sequence>
<dbReference type="Proteomes" id="UP000274139">
    <property type="component" value="Unassembled WGS sequence"/>
</dbReference>
<accession>A0A454JHA8</accession>
<comment type="caution">
    <text evidence="2">The sequence shown here is derived from an EMBL/GenBank/DDBJ whole genome shotgun (WGS) entry which is preliminary data.</text>
</comment>
<feature type="transmembrane region" description="Helical" evidence="1">
    <location>
        <begin position="45"/>
        <end position="68"/>
    </location>
</feature>
<keyword evidence="1" id="KW-0812">Transmembrane</keyword>
<organism evidence="2 3">
    <name type="scientific">Aquitalea palustris</name>
    <dbReference type="NCBI Taxonomy" id="2480983"/>
    <lineage>
        <taxon>Bacteria</taxon>
        <taxon>Pseudomonadati</taxon>
        <taxon>Pseudomonadota</taxon>
        <taxon>Betaproteobacteria</taxon>
        <taxon>Neisseriales</taxon>
        <taxon>Chromobacteriaceae</taxon>
        <taxon>Aquitalea</taxon>
    </lineage>
</organism>
<gene>
    <name evidence="2" type="ORF">EAY64_12150</name>
</gene>
<evidence type="ECO:0000313" key="2">
    <source>
        <dbReference type="EMBL" id="RMC96380.1"/>
    </source>
</evidence>
<name>A0A454JHA8_9NEIS</name>
<dbReference type="RefSeq" id="WP_103525026.1">
    <property type="nucleotide sequence ID" value="NZ_JAIZDC010000008.1"/>
</dbReference>
<keyword evidence="1" id="KW-0472">Membrane</keyword>
<dbReference type="AlphaFoldDB" id="A0A454JHA8"/>
<evidence type="ECO:0000256" key="1">
    <source>
        <dbReference type="SAM" id="Phobius"/>
    </source>
</evidence>
<keyword evidence="1" id="KW-1133">Transmembrane helix</keyword>
<keyword evidence="3" id="KW-1185">Reference proteome</keyword>
<proteinExistence type="predicted"/>
<dbReference type="EMBL" id="RFAR01000050">
    <property type="protein sequence ID" value="RMC96380.1"/>
    <property type="molecule type" value="Genomic_DNA"/>
</dbReference>
<protein>
    <submittedName>
        <fullName evidence="2">Uncharacterized protein</fullName>
    </submittedName>
</protein>
<reference evidence="2 3" key="1">
    <citation type="submission" date="2018-10" db="EMBL/GenBank/DDBJ databases">
        <title>Draft genome sequence of Aquitalea MWU14-2217 isolated from a wild cranberry bog in Provincetown, Massachusetts.</title>
        <authorList>
            <person name="Ebadzadsahrai G."/>
            <person name="Soby S."/>
        </authorList>
    </citation>
    <scope>NUCLEOTIDE SEQUENCE [LARGE SCALE GENOMIC DNA]</scope>
    <source>
        <strain evidence="2 3">MWU14-2217</strain>
    </source>
</reference>
<evidence type="ECO:0000313" key="3">
    <source>
        <dbReference type="Proteomes" id="UP000274139"/>
    </source>
</evidence>